<name>A0A7J0G1G2_9ERIC</name>
<dbReference type="InterPro" id="IPR038538">
    <property type="entry name" value="MTERF_sf"/>
</dbReference>
<dbReference type="PANTHER" id="PTHR13068:SF133">
    <property type="entry name" value="MITOCHONDRIAL TRANSCRIPTION TERMINATION FACTOR FAMILY PROTEIN"/>
    <property type="match status" value="1"/>
</dbReference>
<dbReference type="FunFam" id="1.25.70.10:FF:000001">
    <property type="entry name" value="Mitochondrial transcription termination factor-like"/>
    <property type="match status" value="1"/>
</dbReference>
<dbReference type="Gene3D" id="1.25.70.10">
    <property type="entry name" value="Transcription termination factor 3, mitochondrial"/>
    <property type="match status" value="1"/>
</dbReference>
<evidence type="ECO:0000256" key="2">
    <source>
        <dbReference type="ARBA" id="ARBA00022472"/>
    </source>
</evidence>
<evidence type="ECO:0000313" key="5">
    <source>
        <dbReference type="Proteomes" id="UP000585474"/>
    </source>
</evidence>
<dbReference type="Proteomes" id="UP000585474">
    <property type="component" value="Unassembled WGS sequence"/>
</dbReference>
<dbReference type="Pfam" id="PF02536">
    <property type="entry name" value="mTERF"/>
    <property type="match status" value="2"/>
</dbReference>
<dbReference type="AlphaFoldDB" id="A0A7J0G1G2"/>
<dbReference type="GO" id="GO:0006353">
    <property type="term" value="P:DNA-templated transcription termination"/>
    <property type="evidence" value="ECO:0007669"/>
    <property type="project" value="UniProtKB-KW"/>
</dbReference>
<evidence type="ECO:0000256" key="1">
    <source>
        <dbReference type="ARBA" id="ARBA00007692"/>
    </source>
</evidence>
<reference evidence="4 5" key="1">
    <citation type="submission" date="2019-07" db="EMBL/GenBank/DDBJ databases">
        <title>De Novo Assembly of kiwifruit Actinidia rufa.</title>
        <authorList>
            <person name="Sugita-Konishi S."/>
            <person name="Sato K."/>
            <person name="Mori E."/>
            <person name="Abe Y."/>
            <person name="Kisaki G."/>
            <person name="Hamano K."/>
            <person name="Suezawa K."/>
            <person name="Otani M."/>
            <person name="Fukuda T."/>
            <person name="Manabe T."/>
            <person name="Gomi K."/>
            <person name="Tabuchi M."/>
            <person name="Akimitsu K."/>
            <person name="Kataoka I."/>
        </authorList>
    </citation>
    <scope>NUCLEOTIDE SEQUENCE [LARGE SCALE GENOMIC DNA]</scope>
    <source>
        <strain evidence="5">cv. Fuchu</strain>
    </source>
</reference>
<comment type="similarity">
    <text evidence="1">Belongs to the mTERF family.</text>
</comment>
<organism evidence="4 5">
    <name type="scientific">Actinidia rufa</name>
    <dbReference type="NCBI Taxonomy" id="165716"/>
    <lineage>
        <taxon>Eukaryota</taxon>
        <taxon>Viridiplantae</taxon>
        <taxon>Streptophyta</taxon>
        <taxon>Embryophyta</taxon>
        <taxon>Tracheophyta</taxon>
        <taxon>Spermatophyta</taxon>
        <taxon>Magnoliopsida</taxon>
        <taxon>eudicotyledons</taxon>
        <taxon>Gunneridae</taxon>
        <taxon>Pentapetalae</taxon>
        <taxon>asterids</taxon>
        <taxon>Ericales</taxon>
        <taxon>Actinidiaceae</taxon>
        <taxon>Actinidia</taxon>
    </lineage>
</organism>
<keyword evidence="2" id="KW-0804">Transcription</keyword>
<dbReference type="GO" id="GO:0003676">
    <property type="term" value="F:nucleic acid binding"/>
    <property type="evidence" value="ECO:0007669"/>
    <property type="project" value="InterPro"/>
</dbReference>
<comment type="caution">
    <text evidence="4">The sequence shown here is derived from an EMBL/GenBank/DDBJ whole genome shotgun (WGS) entry which is preliminary data.</text>
</comment>
<dbReference type="PROSITE" id="PS51257">
    <property type="entry name" value="PROKAR_LIPOPROTEIN"/>
    <property type="match status" value="1"/>
</dbReference>
<gene>
    <name evidence="4" type="ORF">Acr_17g0001880</name>
</gene>
<keyword evidence="2" id="KW-0806">Transcription termination</keyword>
<keyword evidence="2" id="KW-0805">Transcription regulation</keyword>
<evidence type="ECO:0000256" key="3">
    <source>
        <dbReference type="ARBA" id="ARBA00022946"/>
    </source>
</evidence>
<dbReference type="PANTHER" id="PTHR13068">
    <property type="entry name" value="CGI-12 PROTEIN-RELATED"/>
    <property type="match status" value="1"/>
</dbReference>
<dbReference type="OrthoDB" id="637682at2759"/>
<dbReference type="SMART" id="SM00733">
    <property type="entry name" value="Mterf"/>
    <property type="match status" value="6"/>
</dbReference>
<evidence type="ECO:0008006" key="6">
    <source>
        <dbReference type="Google" id="ProtNLM"/>
    </source>
</evidence>
<accession>A0A7J0G1G2</accession>
<sequence>MKSFSSKRLTADEQSFTVSYLISSCGLSLETSLCVSQHVNFRSADQPDSVLALLKNYGFTDTHISKLAKIRPSVLLSDPNNTLLPKLEFFHSILGIPTSDLANILSSNPALLGSSLKNKLIPFYYYLKNVILLDDKQVTRILKTSSRIFGLNLEKNIVPKIAALRKLGVPASNISLLVTLHPHVLFQNNDQFDKTVKEVLEIGVNPLRSTFVYVLQMMIRTSKSNRERKMEVYRQWGWSESDIQIAFKKHPLCLGLSEKKITSVMDFLVNKMGWEPTAIARVPTVLLYSLEKRIIPRCLVIKILILKGLLIEKDVRVSTVLTTTDEYFLNKYVTKYEEVVPQLLDVFNGNVGLAELGYESEEQRTSNLL</sequence>
<dbReference type="InterPro" id="IPR003690">
    <property type="entry name" value="MTERF"/>
</dbReference>
<dbReference type="EMBL" id="BJWL01000017">
    <property type="protein sequence ID" value="GFZ04616.1"/>
    <property type="molecule type" value="Genomic_DNA"/>
</dbReference>
<protein>
    <recommendedName>
        <fullName evidence="6">Mitochondrial transcription termination factor family protein</fullName>
    </recommendedName>
</protein>
<evidence type="ECO:0000313" key="4">
    <source>
        <dbReference type="EMBL" id="GFZ04616.1"/>
    </source>
</evidence>
<keyword evidence="3" id="KW-0809">Transit peptide</keyword>
<keyword evidence="5" id="KW-1185">Reference proteome</keyword>
<proteinExistence type="inferred from homology"/>